<dbReference type="Proteomes" id="UP000557483">
    <property type="component" value="Unassembled WGS sequence"/>
</dbReference>
<evidence type="ECO:0000313" key="2">
    <source>
        <dbReference type="Proteomes" id="UP000557483"/>
    </source>
</evidence>
<proteinExistence type="predicted"/>
<feature type="non-terminal residue" evidence="1">
    <location>
        <position position="1"/>
    </location>
</feature>
<gene>
    <name evidence="1" type="ORF">HV064_30160</name>
</gene>
<reference evidence="1 2" key="1">
    <citation type="submission" date="2020-06" db="EMBL/GenBank/DDBJ databases">
        <title>REHAB project genomes.</title>
        <authorList>
            <person name="Shaw L.P."/>
        </authorList>
    </citation>
    <scope>NUCLEOTIDE SEQUENCE [LARGE SCALE GENOMIC DNA]</scope>
    <source>
        <strain evidence="1 2">RHBSTW-00092</strain>
    </source>
</reference>
<feature type="non-terminal residue" evidence="1">
    <location>
        <position position="209"/>
    </location>
</feature>
<organism evidence="1 2">
    <name type="scientific">Klebsiella grimontii</name>
    <dbReference type="NCBI Taxonomy" id="2058152"/>
    <lineage>
        <taxon>Bacteria</taxon>
        <taxon>Pseudomonadati</taxon>
        <taxon>Pseudomonadota</taxon>
        <taxon>Gammaproteobacteria</taxon>
        <taxon>Enterobacterales</taxon>
        <taxon>Enterobacteriaceae</taxon>
        <taxon>Klebsiella/Raoultella group</taxon>
        <taxon>Klebsiella</taxon>
    </lineage>
</organism>
<accession>A0A839CWF6</accession>
<dbReference type="AlphaFoldDB" id="A0A839CWF6"/>
<evidence type="ECO:0000313" key="1">
    <source>
        <dbReference type="EMBL" id="MBA8128119.1"/>
    </source>
</evidence>
<dbReference type="EMBL" id="JABXRN010000008">
    <property type="protein sequence ID" value="MBA8128119.1"/>
    <property type="molecule type" value="Genomic_DNA"/>
</dbReference>
<name>A0A839CWF6_9ENTR</name>
<comment type="caution">
    <text evidence="1">The sequence shown here is derived from an EMBL/GenBank/DDBJ whole genome shotgun (WGS) entry which is preliminary data.</text>
</comment>
<sequence length="209" mass="23110">GKGQVIRGQGSPNFSPNCYTRLICMTEGGGCIWYTRDSSTGQVRMPQIYDMGLTGDYPVRFNNEQTAIIKDDISLSNVPFGMVPVVRRCAINPRVNGTGIGISWSKMFDGSISLCEIANFDIDVLLNGCDLNRVSMNRIRNAWRYMILELSASTFGSQNEIHLNDILHVGSPNCIMIKTTARHARIYDNYLEQATGTDGQALIGFIDAT</sequence>
<protein>
    <submittedName>
        <fullName evidence="1">Endo-N-neuraminidase</fullName>
    </submittedName>
</protein>